<dbReference type="Proteomes" id="UP001193501">
    <property type="component" value="Unassembled WGS sequence"/>
</dbReference>
<dbReference type="AlphaFoldDB" id="A0AAE5BVS3"/>
<evidence type="ECO:0000256" key="1">
    <source>
        <dbReference type="SAM" id="Phobius"/>
    </source>
</evidence>
<sequence length="63" mass="7063">MAKRIGVALVATMGLWLIVQEIGAQYGWPPKYALLADLAALAAFFWTLVATYRLWRLGQTNRP</sequence>
<protein>
    <submittedName>
        <fullName evidence="2">Uncharacterized protein</fullName>
    </submittedName>
</protein>
<organism evidence="2 3">
    <name type="scientific">Stagnihabitans tardus</name>
    <dbReference type="NCBI Taxonomy" id="2699202"/>
    <lineage>
        <taxon>Bacteria</taxon>
        <taxon>Pseudomonadati</taxon>
        <taxon>Pseudomonadota</taxon>
        <taxon>Alphaproteobacteria</taxon>
        <taxon>Rhodobacterales</taxon>
        <taxon>Paracoccaceae</taxon>
        <taxon>Stagnihabitans</taxon>
    </lineage>
</organism>
<keyword evidence="1" id="KW-0812">Transmembrane</keyword>
<dbReference type="EMBL" id="JAABNR010000006">
    <property type="protein sequence ID" value="NBZ87543.1"/>
    <property type="molecule type" value="Genomic_DNA"/>
</dbReference>
<keyword evidence="1" id="KW-1133">Transmembrane helix</keyword>
<keyword evidence="3" id="KW-1185">Reference proteome</keyword>
<evidence type="ECO:0000313" key="3">
    <source>
        <dbReference type="Proteomes" id="UP001193501"/>
    </source>
</evidence>
<dbReference type="Pfam" id="PF17272">
    <property type="entry name" value="DUF5337"/>
    <property type="match status" value="1"/>
</dbReference>
<evidence type="ECO:0000313" key="2">
    <source>
        <dbReference type="EMBL" id="NBZ87543.1"/>
    </source>
</evidence>
<reference evidence="2" key="1">
    <citation type="submission" date="2020-01" db="EMBL/GenBank/DDBJ databases">
        <authorList>
            <person name="Chen W.-M."/>
        </authorList>
    </citation>
    <scope>NUCLEOTIDE SEQUENCE</scope>
    <source>
        <strain evidence="2">CYK-10</strain>
    </source>
</reference>
<gene>
    <name evidence="2" type="ORF">GV832_08115</name>
</gene>
<dbReference type="InterPro" id="IPR020308">
    <property type="entry name" value="Uncharacterised_Ynq1"/>
</dbReference>
<feature type="transmembrane region" description="Helical" evidence="1">
    <location>
        <begin position="33"/>
        <end position="55"/>
    </location>
</feature>
<name>A0AAE5BVS3_9RHOB</name>
<proteinExistence type="predicted"/>
<comment type="caution">
    <text evidence="2">The sequence shown here is derived from an EMBL/GenBank/DDBJ whole genome shotgun (WGS) entry which is preliminary data.</text>
</comment>
<keyword evidence="1" id="KW-0472">Membrane</keyword>
<accession>A0AAE5BVS3</accession>